<dbReference type="InterPro" id="IPR002466">
    <property type="entry name" value="A_deamin"/>
</dbReference>
<evidence type="ECO:0000313" key="3">
    <source>
        <dbReference type="Proteomes" id="UP001145742"/>
    </source>
</evidence>
<evidence type="ECO:0000313" key="2">
    <source>
        <dbReference type="EMBL" id="KAJ7410859.1"/>
    </source>
</evidence>
<accession>A0ABQ9CWY4</accession>
<dbReference type="PANTHER" id="PTHR10910">
    <property type="entry name" value="EUKARYOTE SPECIFIC DSRNA BINDING PROTEIN"/>
    <property type="match status" value="1"/>
</dbReference>
<dbReference type="EMBL" id="WHWB01034380">
    <property type="protein sequence ID" value="KAJ7410859.1"/>
    <property type="molecule type" value="Genomic_DNA"/>
</dbReference>
<dbReference type="Pfam" id="PF02137">
    <property type="entry name" value="A_deamin"/>
    <property type="match status" value="1"/>
</dbReference>
<dbReference type="PROSITE" id="PS50141">
    <property type="entry name" value="A_DEAMIN_EDITASE"/>
    <property type="match status" value="1"/>
</dbReference>
<keyword evidence="3" id="KW-1185">Reference proteome</keyword>
<feature type="domain" description="A to I editase" evidence="1">
    <location>
        <begin position="44"/>
        <end position="223"/>
    </location>
</feature>
<proteinExistence type="predicted"/>
<organism evidence="2 3">
    <name type="scientific">Willisornis vidua</name>
    <name type="common">Xingu scale-backed antbird</name>
    <dbReference type="NCBI Taxonomy" id="1566151"/>
    <lineage>
        <taxon>Eukaryota</taxon>
        <taxon>Metazoa</taxon>
        <taxon>Chordata</taxon>
        <taxon>Craniata</taxon>
        <taxon>Vertebrata</taxon>
        <taxon>Euteleostomi</taxon>
        <taxon>Archelosauria</taxon>
        <taxon>Archosauria</taxon>
        <taxon>Dinosauria</taxon>
        <taxon>Saurischia</taxon>
        <taxon>Theropoda</taxon>
        <taxon>Coelurosauria</taxon>
        <taxon>Aves</taxon>
        <taxon>Neognathae</taxon>
        <taxon>Neoaves</taxon>
        <taxon>Telluraves</taxon>
        <taxon>Australaves</taxon>
        <taxon>Passeriformes</taxon>
        <taxon>Thamnophilidae</taxon>
        <taxon>Willisornis</taxon>
    </lineage>
</organism>
<protein>
    <recommendedName>
        <fullName evidence="1">A to I editase domain-containing protein</fullName>
    </recommendedName>
</protein>
<reference evidence="2" key="1">
    <citation type="submission" date="2019-10" db="EMBL/GenBank/DDBJ databases">
        <authorList>
            <person name="Soares A.E.R."/>
            <person name="Aleixo A."/>
            <person name="Schneider P."/>
            <person name="Miyaki C.Y."/>
            <person name="Schneider M.P."/>
            <person name="Mello C."/>
            <person name="Vasconcelos A.T.R."/>
        </authorList>
    </citation>
    <scope>NUCLEOTIDE SEQUENCE</scope>
    <source>
        <tissue evidence="2">Muscle</tissue>
    </source>
</reference>
<dbReference type="PANTHER" id="PTHR10910:SF17">
    <property type="entry name" value="DOUBLE-STRANDED RNA-SPECIFIC EDITASE B2"/>
    <property type="match status" value="1"/>
</dbReference>
<comment type="caution">
    <text evidence="2">The sequence shown here is derived from an EMBL/GenBank/DDBJ whole genome shotgun (WGS) entry which is preliminary data.</text>
</comment>
<dbReference type="SMART" id="SM00552">
    <property type="entry name" value="ADEAMc"/>
    <property type="match status" value="1"/>
</dbReference>
<gene>
    <name evidence="2" type="ORF">WISP_106015</name>
</gene>
<evidence type="ECO:0000259" key="1">
    <source>
        <dbReference type="PROSITE" id="PS50141"/>
    </source>
</evidence>
<sequence length="227" mass="25041">MNRDDDWAKLLAVNLAALLMPPEWKAAEAVAVASQCSDGPIAQSSSARRWNILGLQGALLSSFIEPMYLHSIIVGSLYHTGHLSRVMSHRIEDIGQLPASYRRNQLLLSGISHADARQPGKSPSFSVNWVVGNTDLEVINATTGKRTCGSPSQLCKHMFFTRWAKLHGKLSTRVPSHGDMPSVYSEAKLVAQTYQSVKQQLFKAFQKAGLGTWVKKPPEQDQFLLTV</sequence>
<name>A0ABQ9CWY4_9PASS</name>
<dbReference type="Proteomes" id="UP001145742">
    <property type="component" value="Unassembled WGS sequence"/>
</dbReference>